<dbReference type="Proteomes" id="UP000245396">
    <property type="component" value="Unassembled WGS sequence"/>
</dbReference>
<organism evidence="4 5">
    <name type="scientific">Pseudaminobacter salicylatoxidans</name>
    <dbReference type="NCBI Taxonomy" id="93369"/>
    <lineage>
        <taxon>Bacteria</taxon>
        <taxon>Pseudomonadati</taxon>
        <taxon>Pseudomonadota</taxon>
        <taxon>Alphaproteobacteria</taxon>
        <taxon>Hyphomicrobiales</taxon>
        <taxon>Phyllobacteriaceae</taxon>
        <taxon>Pseudaminobacter</taxon>
    </lineage>
</organism>
<feature type="DNA-binding region" description="H-T-H motif" evidence="2">
    <location>
        <begin position="62"/>
        <end position="81"/>
    </location>
</feature>
<name>A0A316C9L1_PSESE</name>
<comment type="caution">
    <text evidence="4">The sequence shown here is derived from an EMBL/GenBank/DDBJ whole genome shotgun (WGS) entry which is preliminary data.</text>
</comment>
<sequence>MYITVNSIDSIVHFGLRGSFCRAKLADMEQVKLAETGWRGSREGWLDAAYESLIEGGVDAVRVLPLSKRLKLSRTSFYWFFADREALLTALIELWRSRNTGNLVMQAQSYAETVTEAVLNVFDCWLDEKLFDSRFEFAVRSWAQQSPQVAMEIDAADTMRLEALQAMFVRFGFEPVVADVRARTIYLTQIGYISMKTEETLATRMARIPGYVEIFTGHGPSRSEMERFSARHGFVAAAEAGRIGR</sequence>
<dbReference type="Gene3D" id="1.10.357.10">
    <property type="entry name" value="Tetracycline Repressor, domain 2"/>
    <property type="match status" value="1"/>
</dbReference>
<evidence type="ECO:0000259" key="3">
    <source>
        <dbReference type="PROSITE" id="PS50977"/>
    </source>
</evidence>
<evidence type="ECO:0000313" key="5">
    <source>
        <dbReference type="Proteomes" id="UP000245396"/>
    </source>
</evidence>
<evidence type="ECO:0000256" key="2">
    <source>
        <dbReference type="PROSITE-ProRule" id="PRU00335"/>
    </source>
</evidence>
<dbReference type="GO" id="GO:0003677">
    <property type="term" value="F:DNA binding"/>
    <property type="evidence" value="ECO:0007669"/>
    <property type="project" value="UniProtKB-UniRule"/>
</dbReference>
<accession>A0A316C9L1</accession>
<reference evidence="4 5" key="1">
    <citation type="submission" date="2018-05" db="EMBL/GenBank/DDBJ databases">
        <title>Genomic Encyclopedia of Type Strains, Phase IV (KMG-IV): sequencing the most valuable type-strain genomes for metagenomic binning, comparative biology and taxonomic classification.</title>
        <authorList>
            <person name="Goeker M."/>
        </authorList>
    </citation>
    <scope>NUCLEOTIDE SEQUENCE [LARGE SCALE GENOMIC DNA]</scope>
    <source>
        <strain evidence="4 5">DSM 6986</strain>
    </source>
</reference>
<dbReference type="PROSITE" id="PS50977">
    <property type="entry name" value="HTH_TETR_2"/>
    <property type="match status" value="1"/>
</dbReference>
<dbReference type="InterPro" id="IPR001647">
    <property type="entry name" value="HTH_TetR"/>
</dbReference>
<protein>
    <submittedName>
        <fullName evidence="4">TetR family transcriptional regulator</fullName>
    </submittedName>
</protein>
<keyword evidence="1 2" id="KW-0238">DNA-binding</keyword>
<evidence type="ECO:0000256" key="1">
    <source>
        <dbReference type="ARBA" id="ARBA00023125"/>
    </source>
</evidence>
<keyword evidence="5" id="KW-1185">Reference proteome</keyword>
<dbReference type="EMBL" id="QGGG01000001">
    <property type="protein sequence ID" value="PWJ86479.1"/>
    <property type="molecule type" value="Genomic_DNA"/>
</dbReference>
<dbReference type="Pfam" id="PF00440">
    <property type="entry name" value="TetR_N"/>
    <property type="match status" value="1"/>
</dbReference>
<dbReference type="AlphaFoldDB" id="A0A316C9L1"/>
<dbReference type="STRING" id="1192868.GCA_000304395_02955"/>
<gene>
    <name evidence="4" type="ORF">C7441_101360</name>
</gene>
<dbReference type="InterPro" id="IPR009057">
    <property type="entry name" value="Homeodomain-like_sf"/>
</dbReference>
<proteinExistence type="predicted"/>
<dbReference type="SUPFAM" id="SSF46689">
    <property type="entry name" value="Homeodomain-like"/>
    <property type="match status" value="1"/>
</dbReference>
<dbReference type="OrthoDB" id="3218408at2"/>
<evidence type="ECO:0000313" key="4">
    <source>
        <dbReference type="EMBL" id="PWJ86479.1"/>
    </source>
</evidence>
<feature type="domain" description="HTH tetR-type" evidence="3">
    <location>
        <begin position="39"/>
        <end position="99"/>
    </location>
</feature>